<feature type="region of interest" description="Disordered" evidence="1">
    <location>
        <begin position="1"/>
        <end position="56"/>
    </location>
</feature>
<dbReference type="Proteomes" id="UP001285354">
    <property type="component" value="Unassembled WGS sequence"/>
</dbReference>
<evidence type="ECO:0000313" key="2">
    <source>
        <dbReference type="EMBL" id="KAK2627848.1"/>
    </source>
</evidence>
<evidence type="ECO:0000256" key="1">
    <source>
        <dbReference type="SAM" id="MobiDB-lite"/>
    </source>
</evidence>
<keyword evidence="3" id="KW-1185">Reference proteome</keyword>
<sequence>MHLTDEMLQRSHPDMSGDQSRDNSRGIPFQEIRPDDRQQSPTKSGASWGPSRESIAGSILRCRSVEKCLEIH</sequence>
<protein>
    <submittedName>
        <fullName evidence="2">Uncharacterized protein</fullName>
    </submittedName>
</protein>
<feature type="compositionally biased region" description="Basic and acidic residues" evidence="1">
    <location>
        <begin position="1"/>
        <end position="24"/>
    </location>
</feature>
<evidence type="ECO:0000313" key="3">
    <source>
        <dbReference type="Proteomes" id="UP001285354"/>
    </source>
</evidence>
<gene>
    <name evidence="2" type="ORF">QTJ16_002494</name>
</gene>
<accession>A0AAD9T0G7</accession>
<comment type="caution">
    <text evidence="2">The sequence shown here is derived from an EMBL/GenBank/DDBJ whole genome shotgun (WGS) entry which is preliminary data.</text>
</comment>
<reference evidence="2" key="1">
    <citation type="submission" date="2023-06" db="EMBL/GenBank/DDBJ databases">
        <title>Draft genome of Marssonina rosae.</title>
        <authorList>
            <person name="Cheng Q."/>
        </authorList>
    </citation>
    <scope>NUCLEOTIDE SEQUENCE</scope>
    <source>
        <strain evidence="2">R4</strain>
    </source>
</reference>
<dbReference type="AlphaFoldDB" id="A0AAD9T0G7"/>
<proteinExistence type="predicted"/>
<organism evidence="2 3">
    <name type="scientific">Diplocarpon rosae</name>
    <dbReference type="NCBI Taxonomy" id="946125"/>
    <lineage>
        <taxon>Eukaryota</taxon>
        <taxon>Fungi</taxon>
        <taxon>Dikarya</taxon>
        <taxon>Ascomycota</taxon>
        <taxon>Pezizomycotina</taxon>
        <taxon>Leotiomycetes</taxon>
        <taxon>Helotiales</taxon>
        <taxon>Drepanopezizaceae</taxon>
        <taxon>Diplocarpon</taxon>
    </lineage>
</organism>
<dbReference type="EMBL" id="JAUBYV010000003">
    <property type="protein sequence ID" value="KAK2627848.1"/>
    <property type="molecule type" value="Genomic_DNA"/>
</dbReference>
<name>A0AAD9T0G7_9HELO</name>